<sequence>MHVLVIGAPSSGSGKTSIALGLMRAFTDRGLVVQPYKVGPDFIDPMHHAAAVKGLRPSINLDGWMLSKEQALACFAENAIGADVCIIEGVMGLFDGKDGKTEHGSTAQMAKWLDAPVILVLDCWALSRSVAAFVKGFYEFDPDLKFAGVVLNRVGGDVHTQWLREAITVYDPTVNVLGGIPKADNVTVPERHLGLHMPTDVQSTEYIDHLATLMEKHLDLTALLTTTLSTLTLPSATSTLPPKTQASDPIRIGIARDAAFCFYYHANETLLQRNGAVLIAFSPLTDTTLPPELDMIYLGGGYPELHGFQLSSNRSMLESIRTFTGLIYAECGGLMYCGKGLEVRGKEEGAWERYDMTGLFPYVTRMTGKMALSYVAARPLHKNKLFPENETVKGHVYHFSEVVEGDDKGRSRAFELSLERPGSVPVAEGFVSEDGRVVATYFHAHWGSNPDFAAYLVKFCRSRRQSI</sequence>
<feature type="domain" description="CobB/CobQ-like glutamine amidotransferase" evidence="8">
    <location>
        <begin position="251"/>
        <end position="449"/>
    </location>
</feature>
<dbReference type="GO" id="GO:0042242">
    <property type="term" value="F:cobyrinic acid a,c-diamide synthase activity"/>
    <property type="evidence" value="ECO:0007669"/>
    <property type="project" value="InterPro"/>
</dbReference>
<dbReference type="InterPro" id="IPR002586">
    <property type="entry name" value="CobQ/CobB/MinD/ParA_Nub-bd_dom"/>
</dbReference>
<dbReference type="Proteomes" id="UP001212841">
    <property type="component" value="Unassembled WGS sequence"/>
</dbReference>
<dbReference type="EMBL" id="JADGJD010001306">
    <property type="protein sequence ID" value="KAJ3044246.1"/>
    <property type="molecule type" value="Genomic_DNA"/>
</dbReference>
<evidence type="ECO:0000256" key="6">
    <source>
        <dbReference type="ARBA" id="ARBA00022962"/>
    </source>
</evidence>
<dbReference type="CDD" id="cd05388">
    <property type="entry name" value="CobB_N"/>
    <property type="match status" value="1"/>
</dbReference>
<proteinExistence type="inferred from homology"/>
<dbReference type="Pfam" id="PF01656">
    <property type="entry name" value="CbiA"/>
    <property type="match status" value="1"/>
</dbReference>
<keyword evidence="4" id="KW-0067">ATP-binding</keyword>
<evidence type="ECO:0000259" key="7">
    <source>
        <dbReference type="Pfam" id="PF01656"/>
    </source>
</evidence>
<evidence type="ECO:0000256" key="2">
    <source>
        <dbReference type="ARBA" id="ARBA00022598"/>
    </source>
</evidence>
<keyword evidence="10" id="KW-1185">Reference proteome</keyword>
<dbReference type="PANTHER" id="PTHR43873:SF1">
    <property type="entry name" value="COBYRINATE A,C-DIAMIDE SYNTHASE"/>
    <property type="match status" value="1"/>
</dbReference>
<comment type="cofactor">
    <cofactor evidence="1">
        <name>Mg(2+)</name>
        <dbReference type="ChEBI" id="CHEBI:18420"/>
    </cofactor>
</comment>
<keyword evidence="6" id="KW-0315">Glutamine amidotransferase</keyword>
<evidence type="ECO:0000256" key="3">
    <source>
        <dbReference type="ARBA" id="ARBA00022741"/>
    </source>
</evidence>
<keyword evidence="5" id="KW-0460">Magnesium</keyword>
<dbReference type="NCBIfam" id="NF002204">
    <property type="entry name" value="PRK01077.1"/>
    <property type="match status" value="1"/>
</dbReference>
<dbReference type="PROSITE" id="PS51274">
    <property type="entry name" value="GATASE_COBBQ"/>
    <property type="match status" value="1"/>
</dbReference>
<reference evidence="9" key="1">
    <citation type="submission" date="2020-05" db="EMBL/GenBank/DDBJ databases">
        <title>Phylogenomic resolution of chytrid fungi.</title>
        <authorList>
            <person name="Stajich J.E."/>
            <person name="Amses K."/>
            <person name="Simmons R."/>
            <person name="Seto K."/>
            <person name="Myers J."/>
            <person name="Bonds A."/>
            <person name="Quandt C.A."/>
            <person name="Barry K."/>
            <person name="Liu P."/>
            <person name="Grigoriev I."/>
            <person name="Longcore J.E."/>
            <person name="James T.Y."/>
        </authorList>
    </citation>
    <scope>NUCLEOTIDE SEQUENCE</scope>
    <source>
        <strain evidence="9">JEL0318</strain>
    </source>
</reference>
<organism evidence="9 10">
    <name type="scientific">Rhizophlyctis rosea</name>
    <dbReference type="NCBI Taxonomy" id="64517"/>
    <lineage>
        <taxon>Eukaryota</taxon>
        <taxon>Fungi</taxon>
        <taxon>Fungi incertae sedis</taxon>
        <taxon>Chytridiomycota</taxon>
        <taxon>Chytridiomycota incertae sedis</taxon>
        <taxon>Chytridiomycetes</taxon>
        <taxon>Rhizophlyctidales</taxon>
        <taxon>Rhizophlyctidaceae</taxon>
        <taxon>Rhizophlyctis</taxon>
    </lineage>
</organism>
<dbReference type="PANTHER" id="PTHR43873">
    <property type="entry name" value="COBYRINATE A,C-DIAMIDE SYNTHASE"/>
    <property type="match status" value="1"/>
</dbReference>
<dbReference type="GO" id="GO:0005524">
    <property type="term" value="F:ATP binding"/>
    <property type="evidence" value="ECO:0007669"/>
    <property type="project" value="UniProtKB-KW"/>
</dbReference>
<dbReference type="InterPro" id="IPR029062">
    <property type="entry name" value="Class_I_gatase-like"/>
</dbReference>
<evidence type="ECO:0000256" key="5">
    <source>
        <dbReference type="ARBA" id="ARBA00022842"/>
    </source>
</evidence>
<dbReference type="InterPro" id="IPR004484">
    <property type="entry name" value="CbiA/CobB_synth"/>
</dbReference>
<keyword evidence="2" id="KW-0436">Ligase</keyword>
<dbReference type="CDD" id="cd03130">
    <property type="entry name" value="GATase1_CobB"/>
    <property type="match status" value="1"/>
</dbReference>
<dbReference type="InterPro" id="IPR027417">
    <property type="entry name" value="P-loop_NTPase"/>
</dbReference>
<dbReference type="SUPFAM" id="SSF52540">
    <property type="entry name" value="P-loop containing nucleoside triphosphate hydrolases"/>
    <property type="match status" value="1"/>
</dbReference>
<dbReference type="NCBIfam" id="TIGR00379">
    <property type="entry name" value="cobB"/>
    <property type="match status" value="1"/>
</dbReference>
<dbReference type="Pfam" id="PF07685">
    <property type="entry name" value="GATase_3"/>
    <property type="match status" value="1"/>
</dbReference>
<evidence type="ECO:0000259" key="8">
    <source>
        <dbReference type="Pfam" id="PF07685"/>
    </source>
</evidence>
<evidence type="ECO:0000256" key="4">
    <source>
        <dbReference type="ARBA" id="ARBA00022840"/>
    </source>
</evidence>
<feature type="domain" description="CobQ/CobB/MinD/ParA nucleotide binding" evidence="7">
    <location>
        <begin position="5"/>
        <end position="193"/>
    </location>
</feature>
<dbReference type="SUPFAM" id="SSF52317">
    <property type="entry name" value="Class I glutamine amidotransferase-like"/>
    <property type="match status" value="1"/>
</dbReference>
<gene>
    <name evidence="9" type="ORF">HK097_001554</name>
</gene>
<evidence type="ECO:0000256" key="1">
    <source>
        <dbReference type="ARBA" id="ARBA00001946"/>
    </source>
</evidence>
<evidence type="ECO:0000313" key="9">
    <source>
        <dbReference type="EMBL" id="KAJ3044246.1"/>
    </source>
</evidence>
<accession>A0AAD5X0Q9</accession>
<protein>
    <submittedName>
        <fullName evidence="9">Uncharacterized protein</fullName>
    </submittedName>
</protein>
<dbReference type="InterPro" id="IPR011698">
    <property type="entry name" value="GATase_3"/>
</dbReference>
<name>A0AAD5X0Q9_9FUNG</name>
<dbReference type="Gene3D" id="3.40.50.300">
    <property type="entry name" value="P-loop containing nucleotide triphosphate hydrolases"/>
    <property type="match status" value="1"/>
</dbReference>
<dbReference type="HAMAP" id="MF_00027">
    <property type="entry name" value="CobB_CbiA"/>
    <property type="match status" value="1"/>
</dbReference>
<evidence type="ECO:0000313" key="10">
    <source>
        <dbReference type="Proteomes" id="UP001212841"/>
    </source>
</evidence>
<keyword evidence="3" id="KW-0547">Nucleotide-binding</keyword>
<dbReference type="AlphaFoldDB" id="A0AAD5X0Q9"/>
<comment type="caution">
    <text evidence="9">The sequence shown here is derived from an EMBL/GenBank/DDBJ whole genome shotgun (WGS) entry which is preliminary data.</text>
</comment>